<dbReference type="SUPFAM" id="SSF50156">
    <property type="entry name" value="PDZ domain-like"/>
    <property type="match status" value="4"/>
</dbReference>
<dbReference type="InterPro" id="IPR036034">
    <property type="entry name" value="PDZ_sf"/>
</dbReference>
<dbReference type="SMART" id="SM00228">
    <property type="entry name" value="PDZ"/>
    <property type="match status" value="3"/>
</dbReference>
<dbReference type="InterPro" id="IPR041489">
    <property type="entry name" value="PDZ_6"/>
</dbReference>
<evidence type="ECO:0000256" key="2">
    <source>
        <dbReference type="ARBA" id="ARBA00022490"/>
    </source>
</evidence>
<dbReference type="AlphaFoldDB" id="A0A8C4QWG3"/>
<dbReference type="InterPro" id="IPR001478">
    <property type="entry name" value="PDZ"/>
</dbReference>
<organism evidence="5 6">
    <name type="scientific">Eptatretus burgeri</name>
    <name type="common">Inshore hagfish</name>
    <dbReference type="NCBI Taxonomy" id="7764"/>
    <lineage>
        <taxon>Eukaryota</taxon>
        <taxon>Metazoa</taxon>
        <taxon>Chordata</taxon>
        <taxon>Craniata</taxon>
        <taxon>Vertebrata</taxon>
        <taxon>Cyclostomata</taxon>
        <taxon>Myxini</taxon>
        <taxon>Myxiniformes</taxon>
        <taxon>Myxinidae</taxon>
        <taxon>Eptatretinae</taxon>
        <taxon>Eptatretus</taxon>
    </lineage>
</organism>
<dbReference type="GO" id="GO:0005737">
    <property type="term" value="C:cytoplasm"/>
    <property type="evidence" value="ECO:0007669"/>
    <property type="project" value="UniProtKB-SubCell"/>
</dbReference>
<keyword evidence="2" id="KW-0963">Cytoplasm</keyword>
<keyword evidence="6" id="KW-1185">Reference proteome</keyword>
<dbReference type="Pfam" id="PF17820">
    <property type="entry name" value="PDZ_6"/>
    <property type="match status" value="1"/>
</dbReference>
<sequence>MPPLQMMGLFPQPRHTPPSLIRSHLVASLGTSYQPPRFGQATRRETMTVELIGDPPGGGFGILLQGSTFSRTAAPLVAYIEPESPADRSGMLQVGDRLLVINGISTCGLSVAEAARYLQEAALAGSAKLELEFDVAESIVPSSGTFHIKLPKKKGTHIGIKLSCEYPFWTGTLECGVQLLAVGAASLEGATVSEAMQALNRQDGFVRLTIRKNLWHSDTPTPAQEALAGMICYTVELRRYGGPLGITISGTETTRDPILISGLSRGGLAEKTGAIHIGDQILAIDGVSLQGRPLSEAIHLLQRAGETVCLNIVKRRWGKDWQLGHGQGKQLTSDSSPISDCSLTFPSMDSAVESWDSSTLETTCSSHGESDDMVDFGFSITDTLAEQGVYVTSVRPGGPADRAGLKPLDRILQRCYSYHINRNSPLAHSVSFQPGVAVTPSDFSEKNSQGTQGNNR</sequence>
<dbReference type="Proteomes" id="UP000694388">
    <property type="component" value="Unplaced"/>
</dbReference>
<evidence type="ECO:0000313" key="6">
    <source>
        <dbReference type="Proteomes" id="UP000694388"/>
    </source>
</evidence>
<feature type="domain" description="PDZ" evidence="4">
    <location>
        <begin position="48"/>
        <end position="121"/>
    </location>
</feature>
<feature type="domain" description="PDZ" evidence="4">
    <location>
        <begin position="234"/>
        <end position="316"/>
    </location>
</feature>
<dbReference type="Ensembl" id="ENSEBUT00000022105.1">
    <property type="protein sequence ID" value="ENSEBUP00000021529.1"/>
    <property type="gene ID" value="ENSEBUG00000013283.1"/>
</dbReference>
<accession>A0A8C4QWG3</accession>
<dbReference type="OMA" id="YHINRNS"/>
<reference evidence="5" key="1">
    <citation type="submission" date="2025-08" db="UniProtKB">
        <authorList>
            <consortium name="Ensembl"/>
        </authorList>
    </citation>
    <scope>IDENTIFICATION</scope>
</reference>
<dbReference type="InterPro" id="IPR043545">
    <property type="entry name" value="GRIP1/2"/>
</dbReference>
<reference evidence="5" key="2">
    <citation type="submission" date="2025-09" db="UniProtKB">
        <authorList>
            <consortium name="Ensembl"/>
        </authorList>
    </citation>
    <scope>IDENTIFICATION</scope>
</reference>
<keyword evidence="3" id="KW-0677">Repeat</keyword>
<evidence type="ECO:0000256" key="1">
    <source>
        <dbReference type="ARBA" id="ARBA00004496"/>
    </source>
</evidence>
<evidence type="ECO:0000256" key="3">
    <source>
        <dbReference type="ARBA" id="ARBA00022737"/>
    </source>
</evidence>
<feature type="domain" description="PDZ" evidence="4">
    <location>
        <begin position="359"/>
        <end position="413"/>
    </location>
</feature>
<dbReference type="GeneTree" id="ENSGT00940000155615"/>
<proteinExistence type="predicted"/>
<comment type="subcellular location">
    <subcellularLocation>
        <location evidence="1">Cytoplasm</location>
    </subcellularLocation>
</comment>
<name>A0A8C4QWG3_EPTBU</name>
<evidence type="ECO:0000259" key="4">
    <source>
        <dbReference type="PROSITE" id="PS50106"/>
    </source>
</evidence>
<dbReference type="PANTHER" id="PTHR46227:SF2">
    <property type="entry name" value="FI03335P"/>
    <property type="match status" value="1"/>
</dbReference>
<dbReference type="PROSITE" id="PS50106">
    <property type="entry name" value="PDZ"/>
    <property type="match status" value="3"/>
</dbReference>
<protein>
    <recommendedName>
        <fullName evidence="4">PDZ domain-containing protein</fullName>
    </recommendedName>
</protein>
<dbReference type="Gene3D" id="2.30.42.10">
    <property type="match status" value="4"/>
</dbReference>
<dbReference type="Pfam" id="PF00595">
    <property type="entry name" value="PDZ"/>
    <property type="match status" value="2"/>
</dbReference>
<evidence type="ECO:0000313" key="5">
    <source>
        <dbReference type="Ensembl" id="ENSEBUP00000021529.1"/>
    </source>
</evidence>
<dbReference type="PANTHER" id="PTHR46227">
    <property type="entry name" value="GLUTAMATE RECEPTOR-INTERACTING PROTEIN GRIP"/>
    <property type="match status" value="1"/>
</dbReference>
<dbReference type="GO" id="GO:0098887">
    <property type="term" value="P:neurotransmitter receptor transport, endosome to postsynaptic membrane"/>
    <property type="evidence" value="ECO:0007669"/>
    <property type="project" value="TreeGrafter"/>
</dbReference>